<dbReference type="Proteomes" id="UP000837857">
    <property type="component" value="Chromosome 22"/>
</dbReference>
<name>A0ABN8IEL3_9NEOP</name>
<protein>
    <submittedName>
        <fullName evidence="1">Uncharacterized protein</fullName>
    </submittedName>
</protein>
<dbReference type="EMBL" id="OW152834">
    <property type="protein sequence ID" value="CAH2055987.1"/>
    <property type="molecule type" value="Genomic_DNA"/>
</dbReference>
<evidence type="ECO:0000313" key="2">
    <source>
        <dbReference type="Proteomes" id="UP000837857"/>
    </source>
</evidence>
<proteinExistence type="predicted"/>
<accession>A0ABN8IEL3</accession>
<sequence>MAEQRSTCVRHAESAFYIIICDDPLFKRDRDVAKGHWYARGGLARGLIRNPPSSAPVEAAPAKGSIATRPHARPARYWPYGRFDKARPTLSPDGSILSGRSSKSKTVERINYAAVAFRTAPVRPINGRVAGGTIRCQVTQSPYRMLFPFPLLGSAYLHTPTEIHML</sequence>
<feature type="non-terminal residue" evidence="1">
    <location>
        <position position="166"/>
    </location>
</feature>
<keyword evidence="2" id="KW-1185">Reference proteome</keyword>
<evidence type="ECO:0000313" key="1">
    <source>
        <dbReference type="EMBL" id="CAH2055987.1"/>
    </source>
</evidence>
<organism evidence="1 2">
    <name type="scientific">Iphiclides podalirius</name>
    <name type="common">scarce swallowtail</name>
    <dbReference type="NCBI Taxonomy" id="110791"/>
    <lineage>
        <taxon>Eukaryota</taxon>
        <taxon>Metazoa</taxon>
        <taxon>Ecdysozoa</taxon>
        <taxon>Arthropoda</taxon>
        <taxon>Hexapoda</taxon>
        <taxon>Insecta</taxon>
        <taxon>Pterygota</taxon>
        <taxon>Neoptera</taxon>
        <taxon>Endopterygota</taxon>
        <taxon>Lepidoptera</taxon>
        <taxon>Glossata</taxon>
        <taxon>Ditrysia</taxon>
        <taxon>Papilionoidea</taxon>
        <taxon>Papilionidae</taxon>
        <taxon>Papilioninae</taxon>
        <taxon>Iphiclides</taxon>
    </lineage>
</organism>
<reference evidence="1" key="1">
    <citation type="submission" date="2022-03" db="EMBL/GenBank/DDBJ databases">
        <authorList>
            <person name="Martin H S."/>
        </authorList>
    </citation>
    <scope>NUCLEOTIDE SEQUENCE</scope>
</reference>
<gene>
    <name evidence="1" type="ORF">IPOD504_LOCUS9269</name>
</gene>